<name>A0ABP8C1P5_9FLAO</name>
<dbReference type="Gene3D" id="3.40.50.12780">
    <property type="entry name" value="N-terminal domain of ligase-like"/>
    <property type="match status" value="1"/>
</dbReference>
<evidence type="ECO:0000313" key="2">
    <source>
        <dbReference type="Proteomes" id="UP001501496"/>
    </source>
</evidence>
<dbReference type="PANTHER" id="PTHR36932">
    <property type="entry name" value="CAPSULAR POLYSACCHARIDE BIOSYNTHESIS PROTEIN"/>
    <property type="match status" value="1"/>
</dbReference>
<comment type="caution">
    <text evidence="1">The sequence shown here is derived from an EMBL/GenBank/DDBJ whole genome shotgun (WGS) entry which is preliminary data.</text>
</comment>
<dbReference type="InterPro" id="IPR053158">
    <property type="entry name" value="CapK_Type1_Caps_Biosynth"/>
</dbReference>
<dbReference type="EMBL" id="BAABCA010000001">
    <property type="protein sequence ID" value="GAA4231942.1"/>
    <property type="molecule type" value="Genomic_DNA"/>
</dbReference>
<dbReference type="Proteomes" id="UP001501496">
    <property type="component" value="Unassembled WGS sequence"/>
</dbReference>
<gene>
    <name evidence="1" type="ORF">GCM10022291_05520</name>
</gene>
<proteinExistence type="predicted"/>
<sequence>MLQHIRYKLFWFLDGIKGSKIKKHLKEIQEIIEHSTPTVYKAGSNKQLNKLLMHSIEHITFYKTYNAAKRLEDFPVINKNIINANYNHFISKTPHNEGTRIVSTSGSTGTPLKIIQNKNKILRNTADTIYFSELAGYKVGYKLLFLRHWNPIYRKSKLINWLQNTTPIEVVNMNDNDINNLLKAIEKDKSKKAWLGFPSGFEQICKYLDKTKSAPIKANIASIIGIAEGVNTYTKSRMQYYFNTPMVSRYSNMENGIIAQQMKNSTHFVINWASFFVEILKIDSDKPAELNEYGRIVITDLFNYATPMIRYDTGDIGIMDYSASPPFLKHIEGRKTDVIYNTKGNITSPFMMTSVINFIGIKQIQLIQEGLKTYTIKLNCSQQFDKQEDLILFFKSALGQDAEITIKYTKGIPLLNSGKRKMTLNKLIS</sequence>
<organism evidence="1 2">
    <name type="scientific">Postechiella marina</name>
    <dbReference type="NCBI Taxonomy" id="943941"/>
    <lineage>
        <taxon>Bacteria</taxon>
        <taxon>Pseudomonadati</taxon>
        <taxon>Bacteroidota</taxon>
        <taxon>Flavobacteriia</taxon>
        <taxon>Flavobacteriales</taxon>
        <taxon>Flavobacteriaceae</taxon>
        <taxon>Postechiella</taxon>
    </lineage>
</organism>
<keyword evidence="1" id="KW-0436">Ligase</keyword>
<reference evidence="2" key="1">
    <citation type="journal article" date="2019" name="Int. J. Syst. Evol. Microbiol.">
        <title>The Global Catalogue of Microorganisms (GCM) 10K type strain sequencing project: providing services to taxonomists for standard genome sequencing and annotation.</title>
        <authorList>
            <consortium name="The Broad Institute Genomics Platform"/>
            <consortium name="The Broad Institute Genome Sequencing Center for Infectious Disease"/>
            <person name="Wu L."/>
            <person name="Ma J."/>
        </authorList>
    </citation>
    <scope>NUCLEOTIDE SEQUENCE [LARGE SCALE GENOMIC DNA]</scope>
    <source>
        <strain evidence="2">JCM 17630</strain>
    </source>
</reference>
<dbReference type="PANTHER" id="PTHR36932:SF1">
    <property type="entry name" value="CAPSULAR POLYSACCHARIDE BIOSYNTHESIS PROTEIN"/>
    <property type="match status" value="1"/>
</dbReference>
<protein>
    <submittedName>
        <fullName evidence="1">Phenylacetate--CoA ligase family protein</fullName>
    </submittedName>
</protein>
<dbReference type="InterPro" id="IPR042099">
    <property type="entry name" value="ANL_N_sf"/>
</dbReference>
<dbReference type="GO" id="GO:0016874">
    <property type="term" value="F:ligase activity"/>
    <property type="evidence" value="ECO:0007669"/>
    <property type="project" value="UniProtKB-KW"/>
</dbReference>
<accession>A0ABP8C1P5</accession>
<keyword evidence="2" id="KW-1185">Reference proteome</keyword>
<evidence type="ECO:0000313" key="1">
    <source>
        <dbReference type="EMBL" id="GAA4231942.1"/>
    </source>
</evidence>
<dbReference type="SUPFAM" id="SSF56801">
    <property type="entry name" value="Acetyl-CoA synthetase-like"/>
    <property type="match status" value="1"/>
</dbReference>